<dbReference type="AlphaFoldDB" id="A0A2H0TD64"/>
<protein>
    <recommendedName>
        <fullName evidence="2">EamA domain-containing protein</fullName>
    </recommendedName>
</protein>
<feature type="transmembrane region" description="Helical" evidence="1">
    <location>
        <begin position="185"/>
        <end position="203"/>
    </location>
</feature>
<sequence length="306" mass="33917">MLWIPIAVSAYFFLALVAIVDKKLLTNRVPEPISYAFYVGLLNIVTLILVPFGFTILDGPLLLFALTAGFSFVIAIYFLYTTLRHSEASRAIPLIGATTPLFILFFTTVLSKTHLTIYEFSAIGLFIAGGLFLSIQQNHADPLFRITHDQVNIKVVVPGILAAFFFACSFFLTEEVFNHSTFISAFIWMRLGNVIAAIFIFTLPSARRVILHTSRKLLPSSKTIFLANQVLGGTGNILLNIAIFLGPVAVINAMQGVEYFFIFLIALFLTAFYPRILRESISPRALLGKLAGIFFIAAGFVLLFLQ</sequence>
<dbReference type="InterPro" id="IPR037185">
    <property type="entry name" value="EmrE-like"/>
</dbReference>
<evidence type="ECO:0000256" key="1">
    <source>
        <dbReference type="SAM" id="Phobius"/>
    </source>
</evidence>
<evidence type="ECO:0000313" key="4">
    <source>
        <dbReference type="Proteomes" id="UP000231503"/>
    </source>
</evidence>
<dbReference type="GO" id="GO:0016020">
    <property type="term" value="C:membrane"/>
    <property type="evidence" value="ECO:0007669"/>
    <property type="project" value="InterPro"/>
</dbReference>
<keyword evidence="1" id="KW-0812">Transmembrane</keyword>
<evidence type="ECO:0000313" key="3">
    <source>
        <dbReference type="EMBL" id="PIR69477.1"/>
    </source>
</evidence>
<dbReference type="InterPro" id="IPR000620">
    <property type="entry name" value="EamA_dom"/>
</dbReference>
<gene>
    <name evidence="3" type="ORF">COU47_02780</name>
</gene>
<feature type="domain" description="EamA" evidence="2">
    <location>
        <begin position="2"/>
        <end position="134"/>
    </location>
</feature>
<evidence type="ECO:0000259" key="2">
    <source>
        <dbReference type="Pfam" id="PF00892"/>
    </source>
</evidence>
<feature type="transmembrane region" description="Helical" evidence="1">
    <location>
        <begin position="224"/>
        <end position="250"/>
    </location>
</feature>
<name>A0A2H0TD64_9BACT</name>
<feature type="transmembrane region" description="Helical" evidence="1">
    <location>
        <begin position="155"/>
        <end position="173"/>
    </location>
</feature>
<feature type="transmembrane region" description="Helical" evidence="1">
    <location>
        <begin position="117"/>
        <end position="135"/>
    </location>
</feature>
<keyword evidence="1" id="KW-0472">Membrane</keyword>
<dbReference type="SUPFAM" id="SSF103481">
    <property type="entry name" value="Multidrug resistance efflux transporter EmrE"/>
    <property type="match status" value="1"/>
</dbReference>
<feature type="transmembrane region" description="Helical" evidence="1">
    <location>
        <begin position="6"/>
        <end position="25"/>
    </location>
</feature>
<feature type="transmembrane region" description="Helical" evidence="1">
    <location>
        <begin position="37"/>
        <end position="56"/>
    </location>
</feature>
<feature type="transmembrane region" description="Helical" evidence="1">
    <location>
        <begin position="256"/>
        <end position="274"/>
    </location>
</feature>
<reference evidence="4" key="1">
    <citation type="submission" date="2017-09" db="EMBL/GenBank/DDBJ databases">
        <title>Depth-based differentiation of microbial function through sediment-hosted aquifers and enrichment of novel symbionts in the deep terrestrial subsurface.</title>
        <authorList>
            <person name="Probst A.J."/>
            <person name="Ladd B."/>
            <person name="Jarett J.K."/>
            <person name="Geller-Mcgrath D.E."/>
            <person name="Sieber C.M.K."/>
            <person name="Emerson J.B."/>
            <person name="Anantharaman K."/>
            <person name="Thomas B.C."/>
            <person name="Malmstrom R."/>
            <person name="Stieglmeier M."/>
            <person name="Klingl A."/>
            <person name="Woyke T."/>
            <person name="Ryan C.M."/>
            <person name="Banfield J.F."/>
        </authorList>
    </citation>
    <scope>NUCLEOTIDE SEQUENCE [LARGE SCALE GENOMIC DNA]</scope>
</reference>
<feature type="transmembrane region" description="Helical" evidence="1">
    <location>
        <begin position="92"/>
        <end position="111"/>
    </location>
</feature>
<comment type="caution">
    <text evidence="3">The sequence shown here is derived from an EMBL/GenBank/DDBJ whole genome shotgun (WGS) entry which is preliminary data.</text>
</comment>
<dbReference type="EMBL" id="PFCO01000006">
    <property type="protein sequence ID" value="PIR69477.1"/>
    <property type="molecule type" value="Genomic_DNA"/>
</dbReference>
<proteinExistence type="predicted"/>
<feature type="transmembrane region" description="Helical" evidence="1">
    <location>
        <begin position="286"/>
        <end position="305"/>
    </location>
</feature>
<feature type="transmembrane region" description="Helical" evidence="1">
    <location>
        <begin position="62"/>
        <end position="80"/>
    </location>
</feature>
<dbReference type="Proteomes" id="UP000231503">
    <property type="component" value="Unassembled WGS sequence"/>
</dbReference>
<organism evidence="3 4">
    <name type="scientific">Candidatus Niyogibacteria bacterium CG10_big_fil_rev_8_21_14_0_10_46_36</name>
    <dbReference type="NCBI Taxonomy" id="1974726"/>
    <lineage>
        <taxon>Bacteria</taxon>
        <taxon>Candidatus Niyogiibacteriota</taxon>
    </lineage>
</organism>
<accession>A0A2H0TD64</accession>
<keyword evidence="1" id="KW-1133">Transmembrane helix</keyword>
<dbReference type="Pfam" id="PF00892">
    <property type="entry name" value="EamA"/>
    <property type="match status" value="1"/>
</dbReference>